<comment type="caution">
    <text evidence="3">The sequence shown here is derived from an EMBL/GenBank/DDBJ whole genome shotgun (WGS) entry which is preliminary data.</text>
</comment>
<accession>A0A0F9VHI8</accession>
<name>A0A0F9VHI8_9ZZZZ</name>
<feature type="coiled-coil region" evidence="1">
    <location>
        <begin position="127"/>
        <end position="191"/>
    </location>
</feature>
<protein>
    <recommendedName>
        <fullName evidence="2">DUF4349 domain-containing protein</fullName>
    </recommendedName>
</protein>
<dbReference type="Pfam" id="PF14257">
    <property type="entry name" value="DUF4349"/>
    <property type="match status" value="1"/>
</dbReference>
<dbReference type="InterPro" id="IPR025645">
    <property type="entry name" value="DUF4349"/>
</dbReference>
<reference evidence="3" key="1">
    <citation type="journal article" date="2015" name="Nature">
        <title>Complex archaea that bridge the gap between prokaryotes and eukaryotes.</title>
        <authorList>
            <person name="Spang A."/>
            <person name="Saw J.H."/>
            <person name="Jorgensen S.L."/>
            <person name="Zaremba-Niedzwiedzka K."/>
            <person name="Martijn J."/>
            <person name="Lind A.E."/>
            <person name="van Eijk R."/>
            <person name="Schleper C."/>
            <person name="Guy L."/>
            <person name="Ettema T.J."/>
        </authorList>
    </citation>
    <scope>NUCLEOTIDE SEQUENCE</scope>
</reference>
<dbReference type="EMBL" id="LAZR01000026">
    <property type="protein sequence ID" value="KKO03530.1"/>
    <property type="molecule type" value="Genomic_DNA"/>
</dbReference>
<keyword evidence="1" id="KW-0175">Coiled coil</keyword>
<evidence type="ECO:0000256" key="1">
    <source>
        <dbReference type="SAM" id="Coils"/>
    </source>
</evidence>
<dbReference type="AlphaFoldDB" id="A0A0F9VHI8"/>
<gene>
    <name evidence="3" type="ORF">LCGC14_0094550</name>
</gene>
<sequence>MGLAILWCGCSAMQSWEVVSQDRASQADQSVDVEAENPAAPPIPVDDMPMLSAVQPRKVVYTGALKIATADVDQAVIQTKKLAEQLGGYMQQMTAETIVIRVPAAAFDQALIRLGQMGTVIAKQLTARDVTEQYEDLDIRLRNAKALLTKFHGLLQKTEDVKQVLAVEREMARVRTEIEKLQGRLNRMKSQLAYATLSVAFIRTERTPPEFQVRLPFWWLGRLGLDVLMEF</sequence>
<organism evidence="3">
    <name type="scientific">marine sediment metagenome</name>
    <dbReference type="NCBI Taxonomy" id="412755"/>
    <lineage>
        <taxon>unclassified sequences</taxon>
        <taxon>metagenomes</taxon>
        <taxon>ecological metagenomes</taxon>
    </lineage>
</organism>
<feature type="domain" description="DUF4349" evidence="2">
    <location>
        <begin position="57"/>
        <end position="212"/>
    </location>
</feature>
<evidence type="ECO:0000313" key="3">
    <source>
        <dbReference type="EMBL" id="KKO03530.1"/>
    </source>
</evidence>
<proteinExistence type="predicted"/>
<evidence type="ECO:0000259" key="2">
    <source>
        <dbReference type="Pfam" id="PF14257"/>
    </source>
</evidence>